<dbReference type="AlphaFoldDB" id="A0A2P6MRD1"/>
<evidence type="ECO:0000313" key="2">
    <source>
        <dbReference type="Proteomes" id="UP000241769"/>
    </source>
</evidence>
<accession>A0A2P6MRD1</accession>
<proteinExistence type="predicted"/>
<name>A0A2P6MRD1_9EUKA</name>
<dbReference type="Proteomes" id="UP000241769">
    <property type="component" value="Unassembled WGS sequence"/>
</dbReference>
<gene>
    <name evidence="1" type="ORF">PROFUN_12004</name>
</gene>
<evidence type="ECO:0000313" key="1">
    <source>
        <dbReference type="EMBL" id="PRP74257.1"/>
    </source>
</evidence>
<dbReference type="EMBL" id="MDYQ01000479">
    <property type="protein sequence ID" value="PRP74257.1"/>
    <property type="molecule type" value="Genomic_DNA"/>
</dbReference>
<dbReference type="STRING" id="1890364.A0A2P6MRD1"/>
<organism evidence="1 2">
    <name type="scientific">Planoprotostelium fungivorum</name>
    <dbReference type="NCBI Taxonomy" id="1890364"/>
    <lineage>
        <taxon>Eukaryota</taxon>
        <taxon>Amoebozoa</taxon>
        <taxon>Evosea</taxon>
        <taxon>Variosea</taxon>
        <taxon>Cavosteliida</taxon>
        <taxon>Cavosteliaceae</taxon>
        <taxon>Planoprotostelium</taxon>
    </lineage>
</organism>
<reference evidence="1 2" key="1">
    <citation type="journal article" date="2018" name="Genome Biol. Evol.">
        <title>Multiple Roots of Fruiting Body Formation in Amoebozoa.</title>
        <authorList>
            <person name="Hillmann F."/>
            <person name="Forbes G."/>
            <person name="Novohradska S."/>
            <person name="Ferling I."/>
            <person name="Riege K."/>
            <person name="Groth M."/>
            <person name="Westermann M."/>
            <person name="Marz M."/>
            <person name="Spaller T."/>
            <person name="Winckler T."/>
            <person name="Schaap P."/>
            <person name="Glockner G."/>
        </authorList>
    </citation>
    <scope>NUCLEOTIDE SEQUENCE [LARGE SCALE GENOMIC DNA]</scope>
    <source>
        <strain evidence="1 2">Jena</strain>
    </source>
</reference>
<dbReference type="Gene3D" id="1.10.20.10">
    <property type="entry name" value="Histone, subunit A"/>
    <property type="match status" value="1"/>
</dbReference>
<dbReference type="InParanoid" id="A0A2P6MRD1"/>
<sequence>MHLPFASLLHKASTERANAYKCFAEDYQTEHRRQAFSARRVTDLRFQSSAIAALQEASEAYLVGLFIQIDKCCGAQNKLIPFQLCLFICSSLLPPSSTERANAYKCFAEDYQTEHRRRAFSVSVILSAFSCLPSFVGGYLTEYQQAARMIFLVRRTPPERVTMSRNTVNRISVVVRRQQENCNDGVLRF</sequence>
<dbReference type="InterPro" id="IPR009072">
    <property type="entry name" value="Histone-fold"/>
</dbReference>
<dbReference type="GO" id="GO:0046982">
    <property type="term" value="F:protein heterodimerization activity"/>
    <property type="evidence" value="ECO:0007669"/>
    <property type="project" value="InterPro"/>
</dbReference>
<protein>
    <submittedName>
        <fullName evidence="1">Uncharacterized protein</fullName>
    </submittedName>
</protein>
<keyword evidence="2" id="KW-1185">Reference proteome</keyword>
<comment type="caution">
    <text evidence="1">The sequence shown here is derived from an EMBL/GenBank/DDBJ whole genome shotgun (WGS) entry which is preliminary data.</text>
</comment>